<evidence type="ECO:0000313" key="2">
    <source>
        <dbReference type="EMBL" id="MBW0488792.1"/>
    </source>
</evidence>
<dbReference type="AlphaFoldDB" id="A0A9Q3CUQ6"/>
<accession>A0A9Q3CUQ6</accession>
<protein>
    <submittedName>
        <fullName evidence="2">Uncharacterized protein</fullName>
    </submittedName>
</protein>
<proteinExistence type="predicted"/>
<keyword evidence="3" id="KW-1185">Reference proteome</keyword>
<evidence type="ECO:0000313" key="3">
    <source>
        <dbReference type="Proteomes" id="UP000765509"/>
    </source>
</evidence>
<organism evidence="2 3">
    <name type="scientific">Austropuccinia psidii MF-1</name>
    <dbReference type="NCBI Taxonomy" id="1389203"/>
    <lineage>
        <taxon>Eukaryota</taxon>
        <taxon>Fungi</taxon>
        <taxon>Dikarya</taxon>
        <taxon>Basidiomycota</taxon>
        <taxon>Pucciniomycotina</taxon>
        <taxon>Pucciniomycetes</taxon>
        <taxon>Pucciniales</taxon>
        <taxon>Sphaerophragmiaceae</taxon>
        <taxon>Austropuccinia</taxon>
    </lineage>
</organism>
<dbReference type="Proteomes" id="UP000765509">
    <property type="component" value="Unassembled WGS sequence"/>
</dbReference>
<sequence length="146" mass="16317">MGSSQPHTISSSPEFKFGQRTTNGRGSTLKKRRGKIKNIKIILLFFTGYSSISQGPRSRCWENEHEEGEEFVKEEQPKKTEVAAALVGAPEDSKAPNLALFNQTLVSKAEPSSLKMMEKMTQLKGQLLQAVDPGKIQQPQHLRIHK</sequence>
<name>A0A9Q3CUQ6_9BASI</name>
<evidence type="ECO:0000256" key="1">
    <source>
        <dbReference type="SAM" id="MobiDB-lite"/>
    </source>
</evidence>
<gene>
    <name evidence="2" type="ORF">O181_028507</name>
</gene>
<reference evidence="2" key="1">
    <citation type="submission" date="2021-03" db="EMBL/GenBank/DDBJ databases">
        <title>Draft genome sequence of rust myrtle Austropuccinia psidii MF-1, a brazilian biotype.</title>
        <authorList>
            <person name="Quecine M.C."/>
            <person name="Pachon D.M.R."/>
            <person name="Bonatelli M.L."/>
            <person name="Correr F.H."/>
            <person name="Franceschini L.M."/>
            <person name="Leite T.F."/>
            <person name="Margarido G.R.A."/>
            <person name="Almeida C.A."/>
            <person name="Ferrarezi J.A."/>
            <person name="Labate C.A."/>
        </authorList>
    </citation>
    <scope>NUCLEOTIDE SEQUENCE</scope>
    <source>
        <strain evidence="2">MF-1</strain>
    </source>
</reference>
<comment type="caution">
    <text evidence="2">The sequence shown here is derived from an EMBL/GenBank/DDBJ whole genome shotgun (WGS) entry which is preliminary data.</text>
</comment>
<dbReference type="EMBL" id="AVOT02009770">
    <property type="protein sequence ID" value="MBW0488792.1"/>
    <property type="molecule type" value="Genomic_DNA"/>
</dbReference>
<feature type="region of interest" description="Disordered" evidence="1">
    <location>
        <begin position="1"/>
        <end position="31"/>
    </location>
</feature>
<feature type="compositionally biased region" description="Polar residues" evidence="1">
    <location>
        <begin position="1"/>
        <end position="26"/>
    </location>
</feature>